<dbReference type="Proteomes" id="UP000324897">
    <property type="component" value="Unassembled WGS sequence"/>
</dbReference>
<proteinExistence type="predicted"/>
<evidence type="ECO:0000313" key="2">
    <source>
        <dbReference type="EMBL" id="TVU05781.1"/>
    </source>
</evidence>
<feature type="region of interest" description="Disordered" evidence="1">
    <location>
        <begin position="1"/>
        <end position="36"/>
    </location>
</feature>
<dbReference type="Gramene" id="TVU05781">
    <property type="protein sequence ID" value="TVU05781"/>
    <property type="gene ID" value="EJB05_48964"/>
</dbReference>
<protein>
    <submittedName>
        <fullName evidence="2">Uncharacterized protein</fullName>
    </submittedName>
</protein>
<dbReference type="EMBL" id="RWGY01000051">
    <property type="protein sequence ID" value="TVU05781.1"/>
    <property type="molecule type" value="Genomic_DNA"/>
</dbReference>
<organism evidence="2 3">
    <name type="scientific">Eragrostis curvula</name>
    <name type="common">weeping love grass</name>
    <dbReference type="NCBI Taxonomy" id="38414"/>
    <lineage>
        <taxon>Eukaryota</taxon>
        <taxon>Viridiplantae</taxon>
        <taxon>Streptophyta</taxon>
        <taxon>Embryophyta</taxon>
        <taxon>Tracheophyta</taxon>
        <taxon>Spermatophyta</taxon>
        <taxon>Magnoliopsida</taxon>
        <taxon>Liliopsida</taxon>
        <taxon>Poales</taxon>
        <taxon>Poaceae</taxon>
        <taxon>PACMAD clade</taxon>
        <taxon>Chloridoideae</taxon>
        <taxon>Eragrostideae</taxon>
        <taxon>Eragrostidinae</taxon>
        <taxon>Eragrostis</taxon>
    </lineage>
</organism>
<evidence type="ECO:0000313" key="3">
    <source>
        <dbReference type="Proteomes" id="UP000324897"/>
    </source>
</evidence>
<comment type="caution">
    <text evidence="2">The sequence shown here is derived from an EMBL/GenBank/DDBJ whole genome shotgun (WGS) entry which is preliminary data.</text>
</comment>
<reference evidence="2 3" key="1">
    <citation type="journal article" date="2019" name="Sci. Rep.">
        <title>A high-quality genome of Eragrostis curvula grass provides insights into Poaceae evolution and supports new strategies to enhance forage quality.</title>
        <authorList>
            <person name="Carballo J."/>
            <person name="Santos B.A.C.M."/>
            <person name="Zappacosta D."/>
            <person name="Garbus I."/>
            <person name="Selva J.P."/>
            <person name="Gallo C.A."/>
            <person name="Diaz A."/>
            <person name="Albertini E."/>
            <person name="Caccamo M."/>
            <person name="Echenique V."/>
        </authorList>
    </citation>
    <scope>NUCLEOTIDE SEQUENCE [LARGE SCALE GENOMIC DNA]</scope>
    <source>
        <strain evidence="3">cv. Victoria</strain>
        <tissue evidence="2">Leaf</tissue>
    </source>
</reference>
<sequence length="106" mass="11985">MCMSKARQAESKSQKDSWPGAPSAQLRRSHASPTSNYKSRLGLVPLLPQQQAWLVPLRLRSDEGQGWIMVIPMILPQVMQLLPQACCLPLLNQQEYDEENSIIDLQ</sequence>
<keyword evidence="3" id="KW-1185">Reference proteome</keyword>
<name>A0A5J9T5L3_9POAL</name>
<dbReference type="AlphaFoldDB" id="A0A5J9T5L3"/>
<feature type="non-terminal residue" evidence="2">
    <location>
        <position position="1"/>
    </location>
</feature>
<gene>
    <name evidence="2" type="ORF">EJB05_48964</name>
</gene>
<evidence type="ECO:0000256" key="1">
    <source>
        <dbReference type="SAM" id="MobiDB-lite"/>
    </source>
</evidence>
<accession>A0A5J9T5L3</accession>